<dbReference type="GO" id="GO:0031419">
    <property type="term" value="F:cobalamin binding"/>
    <property type="evidence" value="ECO:0007669"/>
    <property type="project" value="InterPro"/>
</dbReference>
<accession>A0A1F5T096</accession>
<feature type="domain" description="Radical SAM core" evidence="7">
    <location>
        <begin position="185"/>
        <end position="407"/>
    </location>
</feature>
<evidence type="ECO:0000313" key="9">
    <source>
        <dbReference type="Proteomes" id="UP000179001"/>
    </source>
</evidence>
<dbReference type="PANTHER" id="PTHR43409">
    <property type="entry name" value="ANAEROBIC MAGNESIUM-PROTOPORPHYRIN IX MONOMETHYL ESTER CYCLASE-RELATED"/>
    <property type="match status" value="1"/>
</dbReference>
<dbReference type="SMART" id="SM00729">
    <property type="entry name" value="Elp3"/>
    <property type="match status" value="1"/>
</dbReference>
<feature type="domain" description="B12-binding" evidence="6">
    <location>
        <begin position="1"/>
        <end position="143"/>
    </location>
</feature>
<dbReference type="GO" id="GO:0003824">
    <property type="term" value="F:catalytic activity"/>
    <property type="evidence" value="ECO:0007669"/>
    <property type="project" value="InterPro"/>
</dbReference>
<dbReference type="PROSITE" id="PS51332">
    <property type="entry name" value="B12_BINDING"/>
    <property type="match status" value="1"/>
</dbReference>
<dbReference type="CDD" id="cd02068">
    <property type="entry name" value="radical_SAM_B12_BD"/>
    <property type="match status" value="1"/>
</dbReference>
<evidence type="ECO:0000259" key="7">
    <source>
        <dbReference type="PROSITE" id="PS51918"/>
    </source>
</evidence>
<dbReference type="InterPro" id="IPR006638">
    <property type="entry name" value="Elp3/MiaA/NifB-like_rSAM"/>
</dbReference>
<sequence length="500" mass="58581">MKITFCVSEDENLGVELLSYYLKKHGHEVDLVFNPKQFDKAYTRNKKLAQYFDWKKINLQQLKAQKPDLVGFSCVTATYPWAVEFAKMIKKELNVPIIFGGVHPTLKPKIVMDNPEIDMVCIGEGEDALLELCDSFEQTGKFRTDIRNIWSRDGNKIIKNEIRNLVENIDQFEMDRKMFFDKLPSNYRTSAYFVMSRGCPFNCTYCGNEQKRKIYQGKGKYVRQKSVDQAIKELIDLKNLGTKHVLFVDDVLTMNREWFKEFIVKFKNQIGLPFTCFIHPKMFDDEEAKLLKENGCKLIWYGIQSGSEKVRREILARYESDAEIEKAAEICHQNGLKFMIDHIFDIPFDIEPIESARLYNKIRPQMINCYNLLYFPSAKIIEHALRAGNLQDQDVYKINRAKSITYQTGALSEKSAESRDFYREYALLLTVIPLLSKRTVDKILISERRIRFFGKLPLILIPMVKVILNFRVGHGFIPMAVLNTEIFWLREFFKVKFKKK</sequence>
<dbReference type="Pfam" id="PF04055">
    <property type="entry name" value="Radical_SAM"/>
    <property type="match status" value="1"/>
</dbReference>
<dbReference type="EMBL" id="MFGJ01000006">
    <property type="protein sequence ID" value="OGF32384.1"/>
    <property type="molecule type" value="Genomic_DNA"/>
</dbReference>
<dbReference type="SUPFAM" id="SSF102114">
    <property type="entry name" value="Radical SAM enzymes"/>
    <property type="match status" value="1"/>
</dbReference>
<evidence type="ECO:0000313" key="8">
    <source>
        <dbReference type="EMBL" id="OGF32384.1"/>
    </source>
</evidence>
<dbReference type="SFLD" id="SFLDS00029">
    <property type="entry name" value="Radical_SAM"/>
    <property type="match status" value="1"/>
</dbReference>
<dbReference type="SFLD" id="SFLDG01082">
    <property type="entry name" value="B12-binding_domain_containing"/>
    <property type="match status" value="1"/>
</dbReference>
<evidence type="ECO:0000256" key="2">
    <source>
        <dbReference type="ARBA" id="ARBA00022691"/>
    </source>
</evidence>
<keyword evidence="3" id="KW-0479">Metal-binding</keyword>
<dbReference type="AlphaFoldDB" id="A0A1F5T096"/>
<dbReference type="InterPro" id="IPR006158">
    <property type="entry name" value="Cobalamin-bd"/>
</dbReference>
<evidence type="ECO:0000259" key="6">
    <source>
        <dbReference type="PROSITE" id="PS51332"/>
    </source>
</evidence>
<dbReference type="GO" id="GO:0046872">
    <property type="term" value="F:metal ion binding"/>
    <property type="evidence" value="ECO:0007669"/>
    <property type="project" value="UniProtKB-KW"/>
</dbReference>
<evidence type="ECO:0000256" key="4">
    <source>
        <dbReference type="ARBA" id="ARBA00023004"/>
    </source>
</evidence>
<dbReference type="InterPro" id="IPR036724">
    <property type="entry name" value="Cobalamin-bd_sf"/>
</dbReference>
<evidence type="ECO:0000256" key="5">
    <source>
        <dbReference type="ARBA" id="ARBA00023014"/>
    </source>
</evidence>
<dbReference type="Gene3D" id="3.80.30.20">
    <property type="entry name" value="tm_1862 like domain"/>
    <property type="match status" value="1"/>
</dbReference>
<dbReference type="InterPro" id="IPR058240">
    <property type="entry name" value="rSAM_sf"/>
</dbReference>
<dbReference type="SUPFAM" id="SSF52242">
    <property type="entry name" value="Cobalamin (vitamin B12)-binding domain"/>
    <property type="match status" value="1"/>
</dbReference>
<evidence type="ECO:0000256" key="1">
    <source>
        <dbReference type="ARBA" id="ARBA00001966"/>
    </source>
</evidence>
<comment type="caution">
    <text evidence="8">The sequence shown here is derived from an EMBL/GenBank/DDBJ whole genome shotgun (WGS) entry which is preliminary data.</text>
</comment>
<dbReference type="InterPro" id="IPR051198">
    <property type="entry name" value="BchE-like"/>
</dbReference>
<name>A0A1F5T096_9BACT</name>
<dbReference type="InterPro" id="IPR007197">
    <property type="entry name" value="rSAM"/>
</dbReference>
<keyword evidence="4" id="KW-0408">Iron</keyword>
<gene>
    <name evidence="8" type="ORF">A2478_03635</name>
</gene>
<dbReference type="InterPro" id="IPR023404">
    <property type="entry name" value="rSAM_horseshoe"/>
</dbReference>
<dbReference type="SFLD" id="SFLDG01123">
    <property type="entry name" value="methyltransferase_(Class_B)"/>
    <property type="match status" value="1"/>
</dbReference>
<proteinExistence type="predicted"/>
<dbReference type="PROSITE" id="PS51918">
    <property type="entry name" value="RADICAL_SAM"/>
    <property type="match status" value="1"/>
</dbReference>
<evidence type="ECO:0000256" key="3">
    <source>
        <dbReference type="ARBA" id="ARBA00022723"/>
    </source>
</evidence>
<dbReference type="InterPro" id="IPR034466">
    <property type="entry name" value="Methyltransferase_Class_B"/>
</dbReference>
<protein>
    <submittedName>
        <fullName evidence="8">Uncharacterized protein</fullName>
    </submittedName>
</protein>
<organism evidence="8 9">
    <name type="scientific">Candidatus Falkowbacteria bacterium RIFOXYC2_FULL_36_12</name>
    <dbReference type="NCBI Taxonomy" id="1798002"/>
    <lineage>
        <taxon>Bacteria</taxon>
        <taxon>Candidatus Falkowiibacteriota</taxon>
    </lineage>
</organism>
<keyword evidence="2" id="KW-0949">S-adenosyl-L-methionine</keyword>
<dbReference type="GO" id="GO:0051539">
    <property type="term" value="F:4 iron, 4 sulfur cluster binding"/>
    <property type="evidence" value="ECO:0007669"/>
    <property type="project" value="UniProtKB-KW"/>
</dbReference>
<dbReference type="Proteomes" id="UP000179001">
    <property type="component" value="Unassembled WGS sequence"/>
</dbReference>
<comment type="cofactor">
    <cofactor evidence="1">
        <name>[4Fe-4S] cluster</name>
        <dbReference type="ChEBI" id="CHEBI:49883"/>
    </cofactor>
</comment>
<dbReference type="STRING" id="1798002.A2478_03635"/>
<dbReference type="Gene3D" id="3.40.50.280">
    <property type="entry name" value="Cobalamin-binding domain"/>
    <property type="match status" value="1"/>
</dbReference>
<keyword evidence="5" id="KW-0411">Iron-sulfur</keyword>
<dbReference type="CDD" id="cd01335">
    <property type="entry name" value="Radical_SAM"/>
    <property type="match status" value="1"/>
</dbReference>
<dbReference type="Pfam" id="PF02310">
    <property type="entry name" value="B12-binding"/>
    <property type="match status" value="1"/>
</dbReference>
<reference evidence="8 9" key="1">
    <citation type="journal article" date="2016" name="Nat. Commun.">
        <title>Thousands of microbial genomes shed light on interconnected biogeochemical processes in an aquifer system.</title>
        <authorList>
            <person name="Anantharaman K."/>
            <person name="Brown C.T."/>
            <person name="Hug L.A."/>
            <person name="Sharon I."/>
            <person name="Castelle C.J."/>
            <person name="Probst A.J."/>
            <person name="Thomas B.C."/>
            <person name="Singh A."/>
            <person name="Wilkins M.J."/>
            <person name="Karaoz U."/>
            <person name="Brodie E.L."/>
            <person name="Williams K.H."/>
            <person name="Hubbard S.S."/>
            <person name="Banfield J.F."/>
        </authorList>
    </citation>
    <scope>NUCLEOTIDE SEQUENCE [LARGE SCALE GENOMIC DNA]</scope>
</reference>